<evidence type="ECO:0000313" key="3">
    <source>
        <dbReference type="Proteomes" id="UP001617351"/>
    </source>
</evidence>
<proteinExistence type="predicted"/>
<keyword evidence="3" id="KW-1185">Reference proteome</keyword>
<dbReference type="EMBL" id="JBIUYY010000011">
    <property type="protein sequence ID" value="MFJ2824325.1"/>
    <property type="molecule type" value="Genomic_DNA"/>
</dbReference>
<dbReference type="Proteomes" id="UP001617351">
    <property type="component" value="Unassembled WGS sequence"/>
</dbReference>
<reference evidence="2 3" key="1">
    <citation type="submission" date="2024-10" db="EMBL/GenBank/DDBJ databases">
        <title>The Natural Products Discovery Center: Release of the First 8490 Sequenced Strains for Exploring Actinobacteria Biosynthetic Diversity.</title>
        <authorList>
            <person name="Kalkreuter E."/>
            <person name="Kautsar S.A."/>
            <person name="Yang D."/>
            <person name="Bader C.D."/>
            <person name="Teijaro C.N."/>
            <person name="Fluegel L."/>
            <person name="Davis C.M."/>
            <person name="Simpson J.R."/>
            <person name="Lauterbach L."/>
            <person name="Steele A.D."/>
            <person name="Gui C."/>
            <person name="Meng S."/>
            <person name="Li G."/>
            <person name="Viehrig K."/>
            <person name="Ye F."/>
            <person name="Su P."/>
            <person name="Kiefer A.F."/>
            <person name="Nichols A."/>
            <person name="Cepeda A.J."/>
            <person name="Yan W."/>
            <person name="Fan B."/>
            <person name="Jiang Y."/>
            <person name="Adhikari A."/>
            <person name="Zheng C.-J."/>
            <person name="Schuster L."/>
            <person name="Cowan T.M."/>
            <person name="Smanski M.J."/>
            <person name="Chevrette M.G."/>
            <person name="De Carvalho L.P.S."/>
            <person name="Shen B."/>
        </authorList>
    </citation>
    <scope>NUCLEOTIDE SEQUENCE [LARGE SCALE GENOMIC DNA]</scope>
    <source>
        <strain evidence="2 3">NPDC087220</strain>
    </source>
</reference>
<sequence length="40" mass="3775">MPTLARPLVAVSVASALSGVAAPLASAAATAPDAKGIGWD</sequence>
<evidence type="ECO:0000313" key="2">
    <source>
        <dbReference type="EMBL" id="MFJ2824325.1"/>
    </source>
</evidence>
<comment type="caution">
    <text evidence="2">The sequence shown here is derived from an EMBL/GenBank/DDBJ whole genome shotgun (WGS) entry which is preliminary data.</text>
</comment>
<keyword evidence="1" id="KW-0732">Signal</keyword>
<protein>
    <submittedName>
        <fullName evidence="2">Uncharacterized protein</fullName>
    </submittedName>
</protein>
<feature type="chain" id="PRO_5047228444" evidence="1">
    <location>
        <begin position="22"/>
        <end position="40"/>
    </location>
</feature>
<organism evidence="2 3">
    <name type="scientific">Streptomyces toxytricini</name>
    <name type="common">Actinomyces toxytricini</name>
    <dbReference type="NCBI Taxonomy" id="67369"/>
    <lineage>
        <taxon>Bacteria</taxon>
        <taxon>Bacillati</taxon>
        <taxon>Actinomycetota</taxon>
        <taxon>Actinomycetes</taxon>
        <taxon>Kitasatosporales</taxon>
        <taxon>Streptomycetaceae</taxon>
        <taxon>Streptomyces</taxon>
    </lineage>
</organism>
<evidence type="ECO:0000256" key="1">
    <source>
        <dbReference type="SAM" id="SignalP"/>
    </source>
</evidence>
<name>A0ABW8EM45_STRT5</name>
<accession>A0ABW8EM45</accession>
<dbReference type="RefSeq" id="WP_402384549.1">
    <property type="nucleotide sequence ID" value="NZ_JBIUYY010000011.1"/>
</dbReference>
<feature type="signal peptide" evidence="1">
    <location>
        <begin position="1"/>
        <end position="21"/>
    </location>
</feature>
<gene>
    <name evidence="2" type="ORF">ACIO7M_24875</name>
</gene>